<keyword evidence="2" id="KW-0858">Xylan degradation</keyword>
<gene>
    <name evidence="7" type="ORF">J2S23_000371</name>
</gene>
<reference evidence="7 8" key="1">
    <citation type="submission" date="2023-07" db="EMBL/GenBank/DDBJ databases">
        <title>Genomic Encyclopedia of Type Strains, Phase IV (KMG-IV): sequencing the most valuable type-strain genomes for metagenomic binning, comparative biology and taxonomic classification.</title>
        <authorList>
            <person name="Goeker M."/>
        </authorList>
    </citation>
    <scope>NUCLEOTIDE SEQUENCE [LARGE SCALE GENOMIC DNA]</scope>
    <source>
        <strain evidence="7 8">DSM 105143</strain>
    </source>
</reference>
<organism evidence="7 8">
    <name type="scientific">Streptococcus moroccensis</name>
    <dbReference type="NCBI Taxonomy" id="1451356"/>
    <lineage>
        <taxon>Bacteria</taxon>
        <taxon>Bacillati</taxon>
        <taxon>Bacillota</taxon>
        <taxon>Bacilli</taxon>
        <taxon>Lactobacillales</taxon>
        <taxon>Streptococcaceae</taxon>
        <taxon>Streptococcus</taxon>
    </lineage>
</organism>
<sequence length="605" mass="69862">MTNYFCNPINIDYRYQYYKNNTNAFNSLYKRFREAADPTLINFNGEYYLFLSMTAGFYSSSDLKSWKFYPYQGDIPIYNYAPDVCEINGYLYFSSSEMTEPTIFYRSKDPKTEPFEPVGGSFPIWDSHLFEDDDGRVYCYWGCSNQEPIYGVEMDIEKMEPRGDKIALIYSDINNNGFERFGENHIPPKTEEQISKSVEEMLVFVKQKYTDQEIEQDQTDDAIREMLRGYLGNSPYIEGAWMTKHERKYYLQYAIPGTQYNIYGDAVYVGLHPLGPFTKAKNNPYSYFPTGFITGAGHGSTLKDNANRFWHTSTMRISQNGEFERRIGMWHAGFDQDGELFCDQRFGDWPIRFGANPFEGPDMLLLSYKKTVTASSGIGIENIVNEDIRNYWEAASNAEGEWIEIDLGQIQTVQGIQINFADDDFEYHLDTGLCPIEKGSDAERYLDTQKEVIQWRLEGSLDGETFEVIKDKWDANTDLPHDFIELEWSSKYRFIRLTIRQVPYGVTPKISGLRIFGRGNGEQPAKASSIQAELKSPIDLHLSWQGETRANILWGHDRDKLYHSRLNFEGNDCQIGALTSEQAIYVRIDTFNEAGVTQGDVVKIR</sequence>
<dbReference type="Proteomes" id="UP001223079">
    <property type="component" value="Unassembled WGS sequence"/>
</dbReference>
<dbReference type="Gene3D" id="2.115.10.20">
    <property type="entry name" value="Glycosyl hydrolase domain, family 43"/>
    <property type="match status" value="1"/>
</dbReference>
<dbReference type="InterPro" id="IPR000421">
    <property type="entry name" value="FA58C"/>
</dbReference>
<dbReference type="SUPFAM" id="SSF75005">
    <property type="entry name" value="Arabinanase/levansucrase/invertase"/>
    <property type="match status" value="1"/>
</dbReference>
<feature type="domain" description="F5/8 type C" evidence="6">
    <location>
        <begin position="348"/>
        <end position="518"/>
    </location>
</feature>
<proteinExistence type="inferred from homology"/>
<evidence type="ECO:0000256" key="3">
    <source>
        <dbReference type="ARBA" id="ARBA00022801"/>
    </source>
</evidence>
<comment type="similarity">
    <text evidence="1">Belongs to the glycosyl hydrolase 43 family.</text>
</comment>
<dbReference type="SUPFAM" id="SSF49785">
    <property type="entry name" value="Galactose-binding domain-like"/>
    <property type="match status" value="1"/>
</dbReference>
<dbReference type="InterPro" id="IPR052176">
    <property type="entry name" value="Glycosyl_Hydrlase_43_Enz"/>
</dbReference>
<keyword evidence="4" id="KW-0119">Carbohydrate metabolism</keyword>
<comment type="caution">
    <text evidence="7">The sequence shown here is derived from an EMBL/GenBank/DDBJ whole genome shotgun (WGS) entry which is preliminary data.</text>
</comment>
<keyword evidence="2" id="KW-0624">Polysaccharide degradation</keyword>
<dbReference type="PANTHER" id="PTHR43772:SF2">
    <property type="entry name" value="PUTATIVE (AFU_ORTHOLOGUE AFUA_2G04480)-RELATED"/>
    <property type="match status" value="1"/>
</dbReference>
<evidence type="ECO:0000313" key="7">
    <source>
        <dbReference type="EMBL" id="MDQ0221835.1"/>
    </source>
</evidence>
<name>A0ABT9YPY7_9STRE</name>
<evidence type="ECO:0000259" key="6">
    <source>
        <dbReference type="PROSITE" id="PS50022"/>
    </source>
</evidence>
<dbReference type="InterPro" id="IPR008979">
    <property type="entry name" value="Galactose-bd-like_sf"/>
</dbReference>
<dbReference type="InterPro" id="IPR023296">
    <property type="entry name" value="Glyco_hydro_beta-prop_sf"/>
</dbReference>
<dbReference type="InterPro" id="IPR006710">
    <property type="entry name" value="Glyco_hydro_43"/>
</dbReference>
<dbReference type="PANTHER" id="PTHR43772">
    <property type="entry name" value="ENDO-1,4-BETA-XYLANASE"/>
    <property type="match status" value="1"/>
</dbReference>
<dbReference type="CDD" id="cd08982">
    <property type="entry name" value="GH43-like"/>
    <property type="match status" value="1"/>
</dbReference>
<dbReference type="PROSITE" id="PS50022">
    <property type="entry name" value="FA58C_3"/>
    <property type="match status" value="1"/>
</dbReference>
<evidence type="ECO:0000256" key="5">
    <source>
        <dbReference type="ARBA" id="ARBA00023295"/>
    </source>
</evidence>
<evidence type="ECO:0000256" key="4">
    <source>
        <dbReference type="ARBA" id="ARBA00023277"/>
    </source>
</evidence>
<keyword evidence="3" id="KW-0378">Hydrolase</keyword>
<keyword evidence="8" id="KW-1185">Reference proteome</keyword>
<dbReference type="RefSeq" id="WP_307121067.1">
    <property type="nucleotide sequence ID" value="NZ_JAUSTM010000003.1"/>
</dbReference>
<evidence type="ECO:0000256" key="1">
    <source>
        <dbReference type="ARBA" id="ARBA00009865"/>
    </source>
</evidence>
<protein>
    <recommendedName>
        <fullName evidence="6">F5/8 type C domain-containing protein</fullName>
    </recommendedName>
</protein>
<keyword evidence="5" id="KW-0326">Glycosidase</keyword>
<evidence type="ECO:0000256" key="2">
    <source>
        <dbReference type="ARBA" id="ARBA00022651"/>
    </source>
</evidence>
<dbReference type="EMBL" id="JAUSTM010000003">
    <property type="protein sequence ID" value="MDQ0221835.1"/>
    <property type="molecule type" value="Genomic_DNA"/>
</dbReference>
<evidence type="ECO:0000313" key="8">
    <source>
        <dbReference type="Proteomes" id="UP001223079"/>
    </source>
</evidence>
<accession>A0ABT9YPY7</accession>
<dbReference type="Gene3D" id="2.60.120.260">
    <property type="entry name" value="Galactose-binding domain-like"/>
    <property type="match status" value="1"/>
</dbReference>
<dbReference type="Pfam" id="PF04616">
    <property type="entry name" value="Glyco_hydro_43"/>
    <property type="match status" value="1"/>
</dbReference>